<dbReference type="InterPro" id="IPR051611">
    <property type="entry name" value="ECF_transporter_component"/>
</dbReference>
<keyword evidence="3 6" id="KW-0812">Transmembrane</keyword>
<feature type="transmembrane region" description="Helical" evidence="6">
    <location>
        <begin position="28"/>
        <end position="60"/>
    </location>
</feature>
<evidence type="ECO:0000256" key="2">
    <source>
        <dbReference type="ARBA" id="ARBA00022475"/>
    </source>
</evidence>
<feature type="transmembrane region" description="Helical" evidence="6">
    <location>
        <begin position="150"/>
        <end position="168"/>
    </location>
</feature>
<comment type="subcellular location">
    <subcellularLocation>
        <location evidence="1">Membrane</location>
        <topology evidence="1">Multi-pass membrane protein</topology>
    </subcellularLocation>
</comment>
<dbReference type="EMBL" id="VRSW01000001">
    <property type="protein sequence ID" value="TXK06536.1"/>
    <property type="molecule type" value="Genomic_DNA"/>
</dbReference>
<dbReference type="OrthoDB" id="6400at2"/>
<reference evidence="7 8" key="1">
    <citation type="submission" date="2019-08" db="EMBL/GenBank/DDBJ databases">
        <authorList>
            <person name="Dong K."/>
        </authorList>
    </citation>
    <scope>NUCLEOTIDE SEQUENCE [LARGE SCALE GENOMIC DNA]</scope>
    <source>
        <strain evidence="7 8">M4-8</strain>
    </source>
</reference>
<evidence type="ECO:0000313" key="7">
    <source>
        <dbReference type="EMBL" id="TXK06536.1"/>
    </source>
</evidence>
<evidence type="ECO:0000256" key="5">
    <source>
        <dbReference type="ARBA" id="ARBA00023136"/>
    </source>
</evidence>
<evidence type="ECO:0000256" key="6">
    <source>
        <dbReference type="SAM" id="Phobius"/>
    </source>
</evidence>
<dbReference type="CDD" id="cd16914">
    <property type="entry name" value="EcfT"/>
    <property type="match status" value="1"/>
</dbReference>
<comment type="caution">
    <text evidence="7">The sequence shown here is derived from an EMBL/GenBank/DDBJ whole genome shotgun (WGS) entry which is preliminary data.</text>
</comment>
<keyword evidence="8" id="KW-1185">Reference proteome</keyword>
<evidence type="ECO:0000256" key="1">
    <source>
        <dbReference type="ARBA" id="ARBA00004141"/>
    </source>
</evidence>
<feature type="transmembrane region" description="Helical" evidence="6">
    <location>
        <begin position="107"/>
        <end position="130"/>
    </location>
</feature>
<dbReference type="PANTHER" id="PTHR34857:SF2">
    <property type="entry name" value="SLL0384 PROTEIN"/>
    <property type="match status" value="1"/>
</dbReference>
<dbReference type="Proteomes" id="UP000321196">
    <property type="component" value="Unassembled WGS sequence"/>
</dbReference>
<evidence type="ECO:0000256" key="4">
    <source>
        <dbReference type="ARBA" id="ARBA00022989"/>
    </source>
</evidence>
<dbReference type="InterPro" id="IPR003339">
    <property type="entry name" value="ABC/ECF_trnsptr_transmembrane"/>
</dbReference>
<dbReference type="AlphaFoldDB" id="A0A5C8HQZ0"/>
<sequence length="267" mass="27935">MKAGVLDSPRTRSGPIVSRSALAKLGGALALSVPLVLTVDLVSASVGLVLGLAIILLSGLTPREFFFRTLPIWVAAPSVFITVSLYGVASGAILFEWGVMRVSEGSLHLAAASALRLLAVGLPSIAMFATIDPTDLADGLIQKLHLSPRFVMGALAAMRLLGLLANDARSLALARRARGVADHGRIRRFFGSAFALFVLAIRRGTTLSTAMEARGFGVPGVRRSYARIAPFDRRDAMLIVVCGLISGVAIGVAVATGAWNFVFAIAA</sequence>
<dbReference type="GO" id="GO:0005886">
    <property type="term" value="C:plasma membrane"/>
    <property type="evidence" value="ECO:0007669"/>
    <property type="project" value="UniProtKB-ARBA"/>
</dbReference>
<gene>
    <name evidence="7" type="ORF">FVP60_06215</name>
</gene>
<feature type="transmembrane region" description="Helical" evidence="6">
    <location>
        <begin position="72"/>
        <end position="95"/>
    </location>
</feature>
<dbReference type="PANTHER" id="PTHR34857">
    <property type="entry name" value="SLL0384 PROTEIN"/>
    <property type="match status" value="1"/>
</dbReference>
<accession>A0A5C8HQZ0</accession>
<feature type="transmembrane region" description="Helical" evidence="6">
    <location>
        <begin position="236"/>
        <end position="266"/>
    </location>
</feature>
<evidence type="ECO:0000313" key="8">
    <source>
        <dbReference type="Proteomes" id="UP000321196"/>
    </source>
</evidence>
<organism evidence="7 8">
    <name type="scientific">Microbacterium mitrae</name>
    <dbReference type="NCBI Taxonomy" id="664640"/>
    <lineage>
        <taxon>Bacteria</taxon>
        <taxon>Bacillati</taxon>
        <taxon>Actinomycetota</taxon>
        <taxon>Actinomycetes</taxon>
        <taxon>Micrococcales</taxon>
        <taxon>Microbacteriaceae</taxon>
        <taxon>Microbacterium</taxon>
    </lineage>
</organism>
<keyword evidence="4 6" id="KW-1133">Transmembrane helix</keyword>
<keyword evidence="2" id="KW-1003">Cell membrane</keyword>
<dbReference type="Pfam" id="PF02361">
    <property type="entry name" value="CbiQ"/>
    <property type="match status" value="1"/>
</dbReference>
<keyword evidence="5 6" id="KW-0472">Membrane</keyword>
<evidence type="ECO:0000256" key="3">
    <source>
        <dbReference type="ARBA" id="ARBA00022692"/>
    </source>
</evidence>
<name>A0A5C8HQZ0_9MICO</name>
<proteinExistence type="predicted"/>
<protein>
    <submittedName>
        <fullName evidence="7">Energy-coupling factor transporter transmembrane protein EcfT</fullName>
    </submittedName>
</protein>